<dbReference type="Proteomes" id="UP001234178">
    <property type="component" value="Unassembled WGS sequence"/>
</dbReference>
<proteinExistence type="predicted"/>
<sequence>MQRQPQKISRCHLSPSKEFWKPSGFSGDWLLMEHVHVRQQRSAVSSAGPKKSGTGSAAIYHPAVLLEKVEEDPIKGACGSNSTLFSLVRHPFWPSSCCHCNYRCDEAR</sequence>
<protein>
    <submittedName>
        <fullName evidence="1">Uncharacterized protein</fullName>
    </submittedName>
</protein>
<name>A0ABR0A151_9CRUS</name>
<organism evidence="1 2">
    <name type="scientific">Daphnia magna</name>
    <dbReference type="NCBI Taxonomy" id="35525"/>
    <lineage>
        <taxon>Eukaryota</taxon>
        <taxon>Metazoa</taxon>
        <taxon>Ecdysozoa</taxon>
        <taxon>Arthropoda</taxon>
        <taxon>Crustacea</taxon>
        <taxon>Branchiopoda</taxon>
        <taxon>Diplostraca</taxon>
        <taxon>Cladocera</taxon>
        <taxon>Anomopoda</taxon>
        <taxon>Daphniidae</taxon>
        <taxon>Daphnia</taxon>
    </lineage>
</organism>
<evidence type="ECO:0000313" key="2">
    <source>
        <dbReference type="Proteomes" id="UP001234178"/>
    </source>
</evidence>
<evidence type="ECO:0000313" key="1">
    <source>
        <dbReference type="EMBL" id="KAK4018836.1"/>
    </source>
</evidence>
<reference evidence="1 2" key="1">
    <citation type="journal article" date="2023" name="Nucleic Acids Res.">
        <title>The hologenome of Daphnia magna reveals possible DNA methylation and microbiome-mediated evolution of the host genome.</title>
        <authorList>
            <person name="Chaturvedi A."/>
            <person name="Li X."/>
            <person name="Dhandapani V."/>
            <person name="Marshall H."/>
            <person name="Kissane S."/>
            <person name="Cuenca-Cambronero M."/>
            <person name="Asole G."/>
            <person name="Calvet F."/>
            <person name="Ruiz-Romero M."/>
            <person name="Marangio P."/>
            <person name="Guigo R."/>
            <person name="Rago D."/>
            <person name="Mirbahai L."/>
            <person name="Eastwood N."/>
            <person name="Colbourne J.K."/>
            <person name="Zhou J."/>
            <person name="Mallon E."/>
            <person name="Orsini L."/>
        </authorList>
    </citation>
    <scope>NUCLEOTIDE SEQUENCE [LARGE SCALE GENOMIC DNA]</scope>
    <source>
        <strain evidence="1">LRV0_1</strain>
    </source>
</reference>
<accession>A0ABR0A151</accession>
<gene>
    <name evidence="1" type="ORF">OUZ56_000876</name>
</gene>
<comment type="caution">
    <text evidence="1">The sequence shown here is derived from an EMBL/GenBank/DDBJ whole genome shotgun (WGS) entry which is preliminary data.</text>
</comment>
<dbReference type="EMBL" id="JAOYFB010000036">
    <property type="protein sequence ID" value="KAK4018836.1"/>
    <property type="molecule type" value="Genomic_DNA"/>
</dbReference>
<keyword evidence="2" id="KW-1185">Reference proteome</keyword>